<sequence>MADIFSESAVMATHARNALGFNAIEPIDIWKVITLSNIACVVRPLESNLSGIYVRAGSARTILLNSAKSLGHQNFTLAHELYHADYDKGLAVQACHVGVNNDGANEHAADEFAAFFLMPPEGIAHYLKLRLAGRRAIALSDVLYLEQLFGVSHQAMLRQLKRLTYIDVRQAKEWEHGVRAAARQWGYDEQLYLPTHAERIYSRYLEQAQWALEKEVISFSRYEELLADIGLWEQVLGDSGGDPHDLVD</sequence>
<dbReference type="PANTHER" id="PTHR43236:SF1">
    <property type="entry name" value="BLL7220 PROTEIN"/>
    <property type="match status" value="1"/>
</dbReference>
<dbReference type="AlphaFoldDB" id="A0A1W1W6S3"/>
<evidence type="ECO:0000259" key="1">
    <source>
        <dbReference type="Pfam" id="PF06114"/>
    </source>
</evidence>
<protein>
    <recommendedName>
        <fullName evidence="1">IrrE N-terminal-like domain-containing protein</fullName>
    </recommendedName>
</protein>
<dbReference type="InterPro" id="IPR052345">
    <property type="entry name" value="Rad_response_metalloprotease"/>
</dbReference>
<dbReference type="Pfam" id="PF06114">
    <property type="entry name" value="Peptidase_M78"/>
    <property type="match status" value="1"/>
</dbReference>
<reference evidence="3" key="1">
    <citation type="submission" date="2017-04" db="EMBL/GenBank/DDBJ databases">
        <authorList>
            <person name="Varghese N."/>
            <person name="Submissions S."/>
        </authorList>
    </citation>
    <scope>NUCLEOTIDE SEQUENCE [LARGE SCALE GENOMIC DNA]</scope>
    <source>
        <strain evidence="3">DSM 9293</strain>
    </source>
</reference>
<accession>A0A1W1W6S3</accession>
<evidence type="ECO:0000313" key="3">
    <source>
        <dbReference type="Proteomes" id="UP000192660"/>
    </source>
</evidence>
<proteinExistence type="predicted"/>
<dbReference type="RefSeq" id="WP_084660716.1">
    <property type="nucleotide sequence ID" value="NZ_FWWY01000001.1"/>
</dbReference>
<dbReference type="InterPro" id="IPR010359">
    <property type="entry name" value="IrrE_HExxH"/>
</dbReference>
<organism evidence="2 3">
    <name type="scientific">Sulfobacillus thermosulfidooxidans (strain DSM 9293 / VKM B-1269 / AT-1)</name>
    <dbReference type="NCBI Taxonomy" id="929705"/>
    <lineage>
        <taxon>Bacteria</taxon>
        <taxon>Bacillati</taxon>
        <taxon>Bacillota</taxon>
        <taxon>Clostridia</taxon>
        <taxon>Eubacteriales</taxon>
        <taxon>Clostridiales Family XVII. Incertae Sedis</taxon>
        <taxon>Sulfobacillus</taxon>
    </lineage>
</organism>
<feature type="domain" description="IrrE N-terminal-like" evidence="1">
    <location>
        <begin position="53"/>
        <end position="160"/>
    </location>
</feature>
<dbReference type="Gene3D" id="1.10.10.2910">
    <property type="match status" value="1"/>
</dbReference>
<keyword evidence="3" id="KW-1185">Reference proteome</keyword>
<gene>
    <name evidence="2" type="ORF">SAMN00768000_0199</name>
</gene>
<dbReference type="PANTHER" id="PTHR43236">
    <property type="entry name" value="ANTITOXIN HIGA1"/>
    <property type="match status" value="1"/>
</dbReference>
<dbReference type="Proteomes" id="UP000192660">
    <property type="component" value="Unassembled WGS sequence"/>
</dbReference>
<name>A0A1W1W6S3_SULTA</name>
<dbReference type="OrthoDB" id="42613at2"/>
<dbReference type="EMBL" id="FWWY01000001">
    <property type="protein sequence ID" value="SMC01984.1"/>
    <property type="molecule type" value="Genomic_DNA"/>
</dbReference>
<evidence type="ECO:0000313" key="2">
    <source>
        <dbReference type="EMBL" id="SMC01984.1"/>
    </source>
</evidence>